<dbReference type="InterPro" id="IPR036026">
    <property type="entry name" value="Seven-hairpin_glycosidases"/>
</dbReference>
<dbReference type="Gene3D" id="1.50.10.10">
    <property type="match status" value="1"/>
</dbReference>
<dbReference type="GO" id="GO:0005975">
    <property type="term" value="P:carbohydrate metabolic process"/>
    <property type="evidence" value="ECO:0007669"/>
    <property type="project" value="InterPro"/>
</dbReference>
<organism evidence="5 6">
    <name type="scientific">Quillaja saponaria</name>
    <name type="common">Soap bark tree</name>
    <dbReference type="NCBI Taxonomy" id="32244"/>
    <lineage>
        <taxon>Eukaryota</taxon>
        <taxon>Viridiplantae</taxon>
        <taxon>Streptophyta</taxon>
        <taxon>Embryophyta</taxon>
        <taxon>Tracheophyta</taxon>
        <taxon>Spermatophyta</taxon>
        <taxon>Magnoliopsida</taxon>
        <taxon>eudicotyledons</taxon>
        <taxon>Gunneridae</taxon>
        <taxon>Pentapetalae</taxon>
        <taxon>rosids</taxon>
        <taxon>fabids</taxon>
        <taxon>Fabales</taxon>
        <taxon>Quillajaceae</taxon>
        <taxon>Quillaja</taxon>
    </lineage>
</organism>
<dbReference type="PANTHER" id="PTHR45679">
    <property type="entry name" value="ER DEGRADATION-ENHANCING ALPHA-MANNOSIDASE-LIKE PROTEIN 2"/>
    <property type="match status" value="1"/>
</dbReference>
<dbReference type="KEGG" id="qsa:O6P43_030909"/>
<dbReference type="InterPro" id="IPR012341">
    <property type="entry name" value="6hp_glycosidase-like_sf"/>
</dbReference>
<keyword evidence="6" id="KW-1185">Reference proteome</keyword>
<evidence type="ECO:0000313" key="6">
    <source>
        <dbReference type="Proteomes" id="UP001163823"/>
    </source>
</evidence>
<dbReference type="SUPFAM" id="SSF48225">
    <property type="entry name" value="Seven-hairpin glycosidases"/>
    <property type="match status" value="1"/>
</dbReference>
<gene>
    <name evidence="5" type="ORF">O6P43_030909</name>
</gene>
<name>A0AAD7P8R2_QUISA</name>
<proteinExistence type="inferred from homology"/>
<keyword evidence="4" id="KW-0325">Glycoprotein</keyword>
<evidence type="ECO:0000256" key="1">
    <source>
        <dbReference type="ARBA" id="ARBA00004240"/>
    </source>
</evidence>
<evidence type="ECO:0000256" key="4">
    <source>
        <dbReference type="ARBA" id="ARBA00023180"/>
    </source>
</evidence>
<sequence>MWMRFGVLPERYLLDYQTLHPTGKYYPLRPELAESTFYLYQATKGASICIFCLMTHFWLIGIRSSLLRVTPFQCQVLGMKSFQNWTFVKSEETS</sequence>
<dbReference type="EMBL" id="JARAOO010000013">
    <property type="protein sequence ID" value="KAJ7945915.1"/>
    <property type="molecule type" value="Genomic_DNA"/>
</dbReference>
<accession>A0AAD7P8R2</accession>
<evidence type="ECO:0000256" key="2">
    <source>
        <dbReference type="ARBA" id="ARBA00007658"/>
    </source>
</evidence>
<dbReference type="Pfam" id="PF01532">
    <property type="entry name" value="Glyco_hydro_47"/>
    <property type="match status" value="1"/>
</dbReference>
<dbReference type="InterPro" id="IPR001382">
    <property type="entry name" value="Glyco_hydro_47"/>
</dbReference>
<dbReference type="GO" id="GO:0044322">
    <property type="term" value="C:endoplasmic reticulum quality control compartment"/>
    <property type="evidence" value="ECO:0007669"/>
    <property type="project" value="GOC"/>
</dbReference>
<dbReference type="GO" id="GO:0004571">
    <property type="term" value="F:mannosyl-oligosaccharide 1,2-alpha-mannosidase activity"/>
    <property type="evidence" value="ECO:0007669"/>
    <property type="project" value="InterPro"/>
</dbReference>
<evidence type="ECO:0000313" key="5">
    <source>
        <dbReference type="EMBL" id="KAJ7945915.1"/>
    </source>
</evidence>
<dbReference type="Proteomes" id="UP001163823">
    <property type="component" value="Chromosome 13"/>
</dbReference>
<evidence type="ECO:0000256" key="3">
    <source>
        <dbReference type="ARBA" id="ARBA00022824"/>
    </source>
</evidence>
<reference evidence="5" key="1">
    <citation type="journal article" date="2023" name="Science">
        <title>Elucidation of the pathway for biosynthesis of saponin adjuvants from the soapbark tree.</title>
        <authorList>
            <person name="Reed J."/>
            <person name="Orme A."/>
            <person name="El-Demerdash A."/>
            <person name="Owen C."/>
            <person name="Martin L.B.B."/>
            <person name="Misra R.C."/>
            <person name="Kikuchi S."/>
            <person name="Rejzek M."/>
            <person name="Martin A.C."/>
            <person name="Harkess A."/>
            <person name="Leebens-Mack J."/>
            <person name="Louveau T."/>
            <person name="Stephenson M.J."/>
            <person name="Osbourn A."/>
        </authorList>
    </citation>
    <scope>NUCLEOTIDE SEQUENCE</scope>
    <source>
        <strain evidence="5">S10</strain>
    </source>
</reference>
<dbReference type="GO" id="GO:0005509">
    <property type="term" value="F:calcium ion binding"/>
    <property type="evidence" value="ECO:0007669"/>
    <property type="project" value="InterPro"/>
</dbReference>
<dbReference type="GO" id="GO:0016020">
    <property type="term" value="C:membrane"/>
    <property type="evidence" value="ECO:0007669"/>
    <property type="project" value="InterPro"/>
</dbReference>
<comment type="caution">
    <text evidence="5">The sequence shown here is derived from an EMBL/GenBank/DDBJ whole genome shotgun (WGS) entry which is preliminary data.</text>
</comment>
<protein>
    <submittedName>
        <fullName evidence="5">Alpha-1,2-Mannosidase</fullName>
    </submittedName>
</protein>
<keyword evidence="3" id="KW-0256">Endoplasmic reticulum</keyword>
<dbReference type="InterPro" id="IPR044674">
    <property type="entry name" value="EDEM1/2/3"/>
</dbReference>
<comment type="similarity">
    <text evidence="2">Belongs to the glycosyl hydrolase 47 family.</text>
</comment>
<dbReference type="GO" id="GO:1904380">
    <property type="term" value="P:endoplasmic reticulum mannose trimming"/>
    <property type="evidence" value="ECO:0007669"/>
    <property type="project" value="InterPro"/>
</dbReference>
<dbReference type="AlphaFoldDB" id="A0AAD7P8R2"/>
<comment type="subcellular location">
    <subcellularLocation>
        <location evidence="1">Endoplasmic reticulum</location>
    </subcellularLocation>
</comment>
<dbReference type="PANTHER" id="PTHR45679:SF5">
    <property type="entry name" value="ER DEGRADATION-ENHANCING ALPHA-MANNOSIDASE-LIKE PROTEIN 1"/>
    <property type="match status" value="1"/>
</dbReference>